<gene>
    <name evidence="10" type="ORF">BB558_005891</name>
</gene>
<feature type="domain" description="Pus10-like C-terminal" evidence="9">
    <location>
        <begin position="229"/>
        <end position="461"/>
    </location>
</feature>
<organism evidence="10 11">
    <name type="scientific">Smittium angustum</name>
    <dbReference type="NCBI Taxonomy" id="133377"/>
    <lineage>
        <taxon>Eukaryota</taxon>
        <taxon>Fungi</taxon>
        <taxon>Fungi incertae sedis</taxon>
        <taxon>Zoopagomycota</taxon>
        <taxon>Kickxellomycotina</taxon>
        <taxon>Harpellomycetes</taxon>
        <taxon>Harpellales</taxon>
        <taxon>Legeriomycetaceae</taxon>
        <taxon>Smittium</taxon>
    </lineage>
</organism>
<protein>
    <recommendedName>
        <fullName evidence="2">tRNA pseudouridine(55) synthase</fullName>
        <ecNumber evidence="2">5.4.99.25</ecNumber>
    </recommendedName>
    <alternativeName>
        <fullName evidence="7">tRNA pseudouridine 55 synthase</fullName>
    </alternativeName>
    <alternativeName>
        <fullName evidence="5">tRNA pseudouridylate synthase</fullName>
    </alternativeName>
    <alternativeName>
        <fullName evidence="6">tRNA-uridine isomerase</fullName>
    </alternativeName>
</protein>
<dbReference type="AlphaFoldDB" id="A0A2U1IZA0"/>
<dbReference type="Proteomes" id="UP000245591">
    <property type="component" value="Unassembled WGS sequence"/>
</dbReference>
<dbReference type="Gene3D" id="3.30.70.3190">
    <property type="match status" value="1"/>
</dbReference>
<sequence length="465" mass="52391">MNNSIPPELDLCEICILLVNGIELNSSHYHSIAKAQNLADTPNTTDPTLYCPLCLGLFLQAPAFYTSICSEINALSYETIDFSLNLSLPSVYLLRTKAISEFLIHNSSLNPADLDIKKALKYFIEQASINSDTFKVLQTSTVNVTLDIIHPETQSDNDFLKNSSNFKAKSYYDKTKKKRIHITESKDSIKKSVLNVTVDSLKLAGFYPPKKVTTVPTINSIEIKRNSLFYGGRYLKLARGISQTPFIVNNVRLAENSVSEIIADPLADLLKAERYNFVGSGREDADVRMLGNGRPFYIEFINCKNSFVDAKVIESVMNEINTSKMVNVKKLQQVSEEHTKIIRQGETEKSKSYSCLVIVPELIKTDLMDKLNLPTNPPIKIFQNTPIRVLHRRAPLVRERKILKLNIEHLGQNFYKLVVSTEAGTYIKEFVHGDMGRTTPSFSDIIGMQAEILELDVLDVDLQFP</sequence>
<evidence type="ECO:0000256" key="2">
    <source>
        <dbReference type="ARBA" id="ARBA00012787"/>
    </source>
</evidence>
<dbReference type="EC" id="5.4.99.25" evidence="2"/>
<dbReference type="Pfam" id="PF21238">
    <property type="entry name" value="Pus10_C"/>
    <property type="match status" value="1"/>
</dbReference>
<evidence type="ECO:0000259" key="9">
    <source>
        <dbReference type="Pfam" id="PF21238"/>
    </source>
</evidence>
<dbReference type="GO" id="GO:0003723">
    <property type="term" value="F:RNA binding"/>
    <property type="evidence" value="ECO:0007669"/>
    <property type="project" value="InterPro"/>
</dbReference>
<dbReference type="Pfam" id="PF21237">
    <property type="entry name" value="Pus10_N_euk"/>
    <property type="match status" value="1"/>
</dbReference>
<feature type="domain" description="Pus10 N-terminal eukaryotes" evidence="8">
    <location>
        <begin position="51"/>
        <end position="219"/>
    </location>
</feature>
<dbReference type="GO" id="GO:0031119">
    <property type="term" value="P:tRNA pseudouridine synthesis"/>
    <property type="evidence" value="ECO:0007669"/>
    <property type="project" value="UniProtKB-ARBA"/>
</dbReference>
<dbReference type="FunFam" id="3.30.70.2510:FF:000001">
    <property type="entry name" value="tRNA pseudouridine synthase Pus10"/>
    <property type="match status" value="1"/>
</dbReference>
<evidence type="ECO:0000259" key="8">
    <source>
        <dbReference type="Pfam" id="PF21237"/>
    </source>
</evidence>
<dbReference type="InterPro" id="IPR020103">
    <property type="entry name" value="PsdUridine_synth_cat_dom_sf"/>
</dbReference>
<evidence type="ECO:0000256" key="6">
    <source>
        <dbReference type="ARBA" id="ARBA00079393"/>
    </source>
</evidence>
<evidence type="ECO:0000256" key="3">
    <source>
        <dbReference type="ARBA" id="ARBA00022694"/>
    </source>
</evidence>
<dbReference type="InterPro" id="IPR039894">
    <property type="entry name" value="Pus10-like"/>
</dbReference>
<comment type="caution">
    <text evidence="10">The sequence shown here is derived from an EMBL/GenBank/DDBJ whole genome shotgun (WGS) entry which is preliminary data.</text>
</comment>
<evidence type="ECO:0000313" key="11">
    <source>
        <dbReference type="Proteomes" id="UP000245591"/>
    </source>
</evidence>
<dbReference type="SUPFAM" id="SSF55120">
    <property type="entry name" value="Pseudouridine synthase"/>
    <property type="match status" value="1"/>
</dbReference>
<name>A0A2U1IZA0_SMIAN</name>
<evidence type="ECO:0000256" key="5">
    <source>
        <dbReference type="ARBA" id="ARBA00075270"/>
    </source>
</evidence>
<comment type="similarity">
    <text evidence="1">Belongs to the pseudouridine synthase Pus10 family.</text>
</comment>
<dbReference type="InterPro" id="IPR048742">
    <property type="entry name" value="Pus10_N_euk"/>
</dbReference>
<accession>A0A2U1IZA0</accession>
<evidence type="ECO:0000313" key="10">
    <source>
        <dbReference type="EMBL" id="PVZ98107.1"/>
    </source>
</evidence>
<evidence type="ECO:0000256" key="4">
    <source>
        <dbReference type="ARBA" id="ARBA00023235"/>
    </source>
</evidence>
<dbReference type="PANTHER" id="PTHR21568:SF0">
    <property type="entry name" value="TRNA PSEUDOURIDINE SYNTHASE PUS10"/>
    <property type="match status" value="1"/>
</dbReference>
<keyword evidence="4" id="KW-0413">Isomerase</keyword>
<dbReference type="EMBL" id="MBFU01000586">
    <property type="protein sequence ID" value="PVZ98107.1"/>
    <property type="molecule type" value="Genomic_DNA"/>
</dbReference>
<evidence type="ECO:0000256" key="1">
    <source>
        <dbReference type="ARBA" id="ARBA00009652"/>
    </source>
</evidence>
<evidence type="ECO:0000256" key="7">
    <source>
        <dbReference type="ARBA" id="ARBA00083669"/>
    </source>
</evidence>
<dbReference type="Gene3D" id="3.30.70.2510">
    <property type="match status" value="1"/>
</dbReference>
<dbReference type="NCBIfam" id="TIGR01213">
    <property type="entry name" value="pseudo_Pus10arc"/>
    <property type="match status" value="1"/>
</dbReference>
<dbReference type="InterPro" id="IPR048741">
    <property type="entry name" value="Pus10-like_C"/>
</dbReference>
<proteinExistence type="inferred from homology"/>
<keyword evidence="3" id="KW-0819">tRNA processing</keyword>
<keyword evidence="11" id="KW-1185">Reference proteome</keyword>
<dbReference type="GO" id="GO:0160148">
    <property type="term" value="F:tRNA pseudouridine(55) synthase activity"/>
    <property type="evidence" value="ECO:0007669"/>
    <property type="project" value="UniProtKB-EC"/>
</dbReference>
<dbReference type="PANTHER" id="PTHR21568">
    <property type="entry name" value="TRNA PSEUDOURIDINE SYNTHASE PUS10"/>
    <property type="match status" value="1"/>
</dbReference>
<dbReference type="FunFam" id="3.30.70.3190:FF:000001">
    <property type="entry name" value="tRNA pseudouridine synthase Pus10"/>
    <property type="match status" value="1"/>
</dbReference>
<reference evidence="10 11" key="1">
    <citation type="journal article" date="2018" name="MBio">
        <title>Comparative Genomics Reveals the Core Gene Toolbox for the Fungus-Insect Symbiosis.</title>
        <authorList>
            <person name="Wang Y."/>
            <person name="Stata M."/>
            <person name="Wang W."/>
            <person name="Stajich J.E."/>
            <person name="White M.M."/>
            <person name="Moncalvo J.M."/>
        </authorList>
    </citation>
    <scope>NUCLEOTIDE SEQUENCE [LARGE SCALE GENOMIC DNA]</scope>
    <source>
        <strain evidence="10 11">AUS-126-30</strain>
    </source>
</reference>